<sequence length="266" mass="29096">MSSIRVLMYLYLLGLLSTKVTANYGDDWATRPDTIRTSNAGPLTTTFVPPATCTDAHVQLKYDTPFWMQGCEGPNGNECCPDGWRVDVYFSPGVCPSGYRQCTLPTTRQRAETTNICCPSGFDCMGQDSCTKPYNTEFTITHTGATTTVEQTVYGITATPIQIRFKATDSTVVPVPTKSFELLKEGELTKRQKVGIGVGVPIAVAFFAGVGFLFYRSHPKIQYRRRRRDQQPQEAAPAGVSSTDDTLPSDPPPAYPGPPSESQLGK</sequence>
<name>A0AAD4GV69_ASPNN</name>
<accession>A0AAD4GV69</accession>
<keyword evidence="2" id="KW-0812">Transmembrane</keyword>
<gene>
    <name evidence="4" type="ORF">FE257_005922</name>
</gene>
<reference evidence="4" key="1">
    <citation type="journal article" date="2019" name="Beilstein J. Org. Chem.">
        <title>Nanangenines: drimane sesquiterpenoids as the dominant metabolite cohort of a novel Australian fungus, Aspergillus nanangensis.</title>
        <authorList>
            <person name="Lacey H.J."/>
            <person name="Gilchrist C.L.M."/>
            <person name="Crombie A."/>
            <person name="Kalaitzis J.A."/>
            <person name="Vuong D."/>
            <person name="Rutledge P.J."/>
            <person name="Turner P."/>
            <person name="Pitt J.I."/>
            <person name="Lacey E."/>
            <person name="Chooi Y.H."/>
            <person name="Piggott A.M."/>
        </authorList>
    </citation>
    <scope>NUCLEOTIDE SEQUENCE</scope>
    <source>
        <strain evidence="4">MST-FP2251</strain>
    </source>
</reference>
<feature type="transmembrane region" description="Helical" evidence="2">
    <location>
        <begin position="194"/>
        <end position="215"/>
    </location>
</feature>
<evidence type="ECO:0000313" key="4">
    <source>
        <dbReference type="EMBL" id="KAF9890517.1"/>
    </source>
</evidence>
<keyword evidence="2" id="KW-1133">Transmembrane helix</keyword>
<dbReference type="AlphaFoldDB" id="A0AAD4GV69"/>
<dbReference type="EMBL" id="VCAU01000026">
    <property type="protein sequence ID" value="KAF9890517.1"/>
    <property type="molecule type" value="Genomic_DNA"/>
</dbReference>
<organism evidence="4 5">
    <name type="scientific">Aspergillus nanangensis</name>
    <dbReference type="NCBI Taxonomy" id="2582783"/>
    <lineage>
        <taxon>Eukaryota</taxon>
        <taxon>Fungi</taxon>
        <taxon>Dikarya</taxon>
        <taxon>Ascomycota</taxon>
        <taxon>Pezizomycotina</taxon>
        <taxon>Eurotiomycetes</taxon>
        <taxon>Eurotiomycetidae</taxon>
        <taxon>Eurotiales</taxon>
        <taxon>Aspergillaceae</taxon>
        <taxon>Aspergillus</taxon>
        <taxon>Aspergillus subgen. Circumdati</taxon>
    </lineage>
</organism>
<evidence type="ECO:0000256" key="1">
    <source>
        <dbReference type="SAM" id="MobiDB-lite"/>
    </source>
</evidence>
<dbReference type="Proteomes" id="UP001194746">
    <property type="component" value="Unassembled WGS sequence"/>
</dbReference>
<protein>
    <submittedName>
        <fullName evidence="4">Uncharacterized protein</fullName>
    </submittedName>
</protein>
<comment type="caution">
    <text evidence="4">The sequence shown here is derived from an EMBL/GenBank/DDBJ whole genome shotgun (WGS) entry which is preliminary data.</text>
</comment>
<feature type="chain" id="PRO_5042288341" evidence="3">
    <location>
        <begin position="23"/>
        <end position="266"/>
    </location>
</feature>
<proteinExistence type="predicted"/>
<evidence type="ECO:0000256" key="2">
    <source>
        <dbReference type="SAM" id="Phobius"/>
    </source>
</evidence>
<evidence type="ECO:0000313" key="5">
    <source>
        <dbReference type="Proteomes" id="UP001194746"/>
    </source>
</evidence>
<keyword evidence="2" id="KW-0472">Membrane</keyword>
<feature type="compositionally biased region" description="Pro residues" evidence="1">
    <location>
        <begin position="249"/>
        <end position="259"/>
    </location>
</feature>
<keyword evidence="5" id="KW-1185">Reference proteome</keyword>
<reference evidence="4" key="2">
    <citation type="submission" date="2020-02" db="EMBL/GenBank/DDBJ databases">
        <authorList>
            <person name="Gilchrist C.L.M."/>
            <person name="Chooi Y.-H."/>
        </authorList>
    </citation>
    <scope>NUCLEOTIDE SEQUENCE</scope>
    <source>
        <strain evidence="4">MST-FP2251</strain>
    </source>
</reference>
<keyword evidence="3" id="KW-0732">Signal</keyword>
<feature type="signal peptide" evidence="3">
    <location>
        <begin position="1"/>
        <end position="22"/>
    </location>
</feature>
<feature type="region of interest" description="Disordered" evidence="1">
    <location>
        <begin position="223"/>
        <end position="266"/>
    </location>
</feature>
<evidence type="ECO:0000256" key="3">
    <source>
        <dbReference type="SAM" id="SignalP"/>
    </source>
</evidence>